<dbReference type="AlphaFoldDB" id="A0A0K2U6S2"/>
<protein>
    <submittedName>
        <fullName evidence="1">Uncharacterized protein</fullName>
    </submittedName>
</protein>
<name>A0A0K2U6S2_LEPSM</name>
<evidence type="ECO:0000313" key="1">
    <source>
        <dbReference type="EMBL" id="CDW33632.1"/>
    </source>
</evidence>
<accession>A0A0K2U6S2</accession>
<proteinExistence type="predicted"/>
<reference evidence="1" key="1">
    <citation type="submission" date="2014-05" db="EMBL/GenBank/DDBJ databases">
        <authorList>
            <person name="Chronopoulou M."/>
        </authorList>
    </citation>
    <scope>NUCLEOTIDE SEQUENCE</scope>
    <source>
        <tissue evidence="1">Whole organism</tissue>
    </source>
</reference>
<feature type="non-terminal residue" evidence="1">
    <location>
        <position position="1"/>
    </location>
</feature>
<dbReference type="EMBL" id="HACA01016271">
    <property type="protein sequence ID" value="CDW33632.1"/>
    <property type="molecule type" value="Transcribed_RNA"/>
</dbReference>
<sequence>GSRHKRHSKRNPSTSLRLITRYPHVNGHWTIIKVPFNVQLRIEAFFYLINTIQYHLITFVNAEGGRNFEFCYFHT</sequence>
<organism evidence="1">
    <name type="scientific">Lepeophtheirus salmonis</name>
    <name type="common">Salmon louse</name>
    <name type="synonym">Caligus salmonis</name>
    <dbReference type="NCBI Taxonomy" id="72036"/>
    <lineage>
        <taxon>Eukaryota</taxon>
        <taxon>Metazoa</taxon>
        <taxon>Ecdysozoa</taxon>
        <taxon>Arthropoda</taxon>
        <taxon>Crustacea</taxon>
        <taxon>Multicrustacea</taxon>
        <taxon>Hexanauplia</taxon>
        <taxon>Copepoda</taxon>
        <taxon>Siphonostomatoida</taxon>
        <taxon>Caligidae</taxon>
        <taxon>Lepeophtheirus</taxon>
    </lineage>
</organism>